<protein>
    <submittedName>
        <fullName evidence="2">Lrp/AsnC family transcriptional regulator</fullName>
    </submittedName>
</protein>
<sequence>MNCVFVQLQCAPGTTYKVADAIMDREIHSELYSTSGNYDLLLKLYIPEGEDVGKFIDGNLLTIEGIQRSLTTMTFKAF</sequence>
<dbReference type="Gene3D" id="3.30.70.920">
    <property type="match status" value="1"/>
</dbReference>
<evidence type="ECO:0000313" key="2">
    <source>
        <dbReference type="EMBL" id="QHQ37195.1"/>
    </source>
</evidence>
<accession>A0A6P1T622</accession>
<feature type="domain" description="Transcription regulator AsnC/Lrp ligand binding" evidence="1">
    <location>
        <begin position="6"/>
        <end position="76"/>
    </location>
</feature>
<evidence type="ECO:0000259" key="1">
    <source>
        <dbReference type="Pfam" id="PF01037"/>
    </source>
</evidence>
<proteinExistence type="predicted"/>
<reference evidence="2 3" key="1">
    <citation type="submission" date="2019-12" db="EMBL/GenBank/DDBJ databases">
        <title>Complete genome sequence of Algicella marina strain 9Alg 56(T) isolated from the red alga Tichocarpus crinitus.</title>
        <authorList>
            <person name="Kim S.-G."/>
            <person name="Nedashkovskaya O.I."/>
        </authorList>
    </citation>
    <scope>NUCLEOTIDE SEQUENCE [LARGE SCALE GENOMIC DNA]</scope>
    <source>
        <strain evidence="2 3">9Alg 56</strain>
    </source>
</reference>
<dbReference type="EMBL" id="CP046620">
    <property type="protein sequence ID" value="QHQ37195.1"/>
    <property type="molecule type" value="Genomic_DNA"/>
</dbReference>
<dbReference type="InterPro" id="IPR019887">
    <property type="entry name" value="Tscrpt_reg_AsnC/Lrp_C"/>
</dbReference>
<dbReference type="KEGG" id="amaq:GO499_19400"/>
<dbReference type="AlphaFoldDB" id="A0A6P1T622"/>
<gene>
    <name evidence="2" type="ORF">GO499_19400</name>
</gene>
<name>A0A6P1T622_9RHOB</name>
<dbReference type="SUPFAM" id="SSF54909">
    <property type="entry name" value="Dimeric alpha+beta barrel"/>
    <property type="match status" value="1"/>
</dbReference>
<organism evidence="2 3">
    <name type="scientific">Algicella marina</name>
    <dbReference type="NCBI Taxonomy" id="2683284"/>
    <lineage>
        <taxon>Bacteria</taxon>
        <taxon>Pseudomonadati</taxon>
        <taxon>Pseudomonadota</taxon>
        <taxon>Alphaproteobacteria</taxon>
        <taxon>Rhodobacterales</taxon>
        <taxon>Paracoccaceae</taxon>
        <taxon>Algicella</taxon>
    </lineage>
</organism>
<dbReference type="Proteomes" id="UP000464495">
    <property type="component" value="Chromosome"/>
</dbReference>
<dbReference type="Pfam" id="PF01037">
    <property type="entry name" value="AsnC_trans_reg"/>
    <property type="match status" value="1"/>
</dbReference>
<evidence type="ECO:0000313" key="3">
    <source>
        <dbReference type="Proteomes" id="UP000464495"/>
    </source>
</evidence>
<dbReference type="InterPro" id="IPR011008">
    <property type="entry name" value="Dimeric_a/b-barrel"/>
</dbReference>
<dbReference type="RefSeq" id="WP_161863736.1">
    <property type="nucleotide sequence ID" value="NZ_CP046620.1"/>
</dbReference>
<keyword evidence="3" id="KW-1185">Reference proteome</keyword>